<evidence type="ECO:0000256" key="1">
    <source>
        <dbReference type="SAM" id="SignalP"/>
    </source>
</evidence>
<protein>
    <recommendedName>
        <fullName evidence="4">Lipocalin-like domain-containing protein</fullName>
    </recommendedName>
</protein>
<organism evidence="2 3">
    <name type="scientific">Sulfurospirillum tamanense</name>
    <dbReference type="NCBI Taxonomy" id="2813362"/>
    <lineage>
        <taxon>Bacteria</taxon>
        <taxon>Pseudomonadati</taxon>
        <taxon>Campylobacterota</taxon>
        <taxon>Epsilonproteobacteria</taxon>
        <taxon>Campylobacterales</taxon>
        <taxon>Sulfurospirillaceae</taxon>
        <taxon>Sulfurospirillum</taxon>
    </lineage>
</organism>
<gene>
    <name evidence="2" type="ORF">JWV37_11305</name>
</gene>
<comment type="caution">
    <text evidence="2">The sequence shown here is derived from an EMBL/GenBank/DDBJ whole genome shotgun (WGS) entry which is preliminary data.</text>
</comment>
<name>A0ABS2WUN7_9BACT</name>
<dbReference type="EMBL" id="JAFHKK010000034">
    <property type="protein sequence ID" value="MBN2965369.1"/>
    <property type="molecule type" value="Genomic_DNA"/>
</dbReference>
<keyword evidence="3" id="KW-1185">Reference proteome</keyword>
<reference evidence="2" key="2">
    <citation type="submission" date="2021-02" db="EMBL/GenBank/DDBJ databases">
        <authorList>
            <person name="Merkel A.Y."/>
        </authorList>
    </citation>
    <scope>NUCLEOTIDE SEQUENCE</scope>
    <source>
        <strain evidence="2">T05b</strain>
    </source>
</reference>
<sequence length="139" mass="15607">MKPLHIFVTLLLFIGSLGAKAPSLSDEATAYEVLFEAINQKRFGLTEATIRAIKDPFIKTYPDANSTEENAQKRETYQLYAIFDNRAKINNTWLMLGETIGTYRLNTIGNREVTLVNASQTLKLTLSEKGTNNVTISFK</sequence>
<feature type="chain" id="PRO_5045601163" description="Lipocalin-like domain-containing protein" evidence="1">
    <location>
        <begin position="22"/>
        <end position="139"/>
    </location>
</feature>
<keyword evidence="1" id="KW-0732">Signal</keyword>
<evidence type="ECO:0000313" key="3">
    <source>
        <dbReference type="Proteomes" id="UP000703590"/>
    </source>
</evidence>
<feature type="signal peptide" evidence="1">
    <location>
        <begin position="1"/>
        <end position="21"/>
    </location>
</feature>
<evidence type="ECO:0008006" key="4">
    <source>
        <dbReference type="Google" id="ProtNLM"/>
    </source>
</evidence>
<reference evidence="2" key="1">
    <citation type="submission" date="2021-02" db="EMBL/GenBank/DDBJ databases">
        <title>Sulfurospirillum tamanensis sp. nov.</title>
        <authorList>
            <person name="Frolova A."/>
            <person name="Merkel A."/>
            <person name="Slobodkin A."/>
        </authorList>
    </citation>
    <scope>NUCLEOTIDE SEQUENCE</scope>
    <source>
        <strain evidence="2">T05b</strain>
    </source>
</reference>
<dbReference type="Proteomes" id="UP000703590">
    <property type="component" value="Unassembled WGS sequence"/>
</dbReference>
<accession>A0ABS2WUN7</accession>
<proteinExistence type="predicted"/>
<dbReference type="RefSeq" id="WP_205459930.1">
    <property type="nucleotide sequence ID" value="NZ_JAFHKK010000034.1"/>
</dbReference>
<evidence type="ECO:0000313" key="2">
    <source>
        <dbReference type="EMBL" id="MBN2965369.1"/>
    </source>
</evidence>